<dbReference type="OrthoDB" id="4218114at2"/>
<evidence type="ECO:0000313" key="1">
    <source>
        <dbReference type="EMBL" id="RKN07055.1"/>
    </source>
</evidence>
<sequence>MDPAPGQAARRLPPDCEAFLTLHCPRYLRYARLHLPPAEADAAVAAVFDELFTSWRRVLAHPNPAAYAWWALTSRTRRQPDEWAALAPDAYDAVALRHLLGYPLAEVAAAMGAEPEAVHTLLRGPAVAAVLRRAGPVPGPRPAP</sequence>
<proteinExistence type="predicted"/>
<keyword evidence="3" id="KW-1185">Reference proteome</keyword>
<dbReference type="RefSeq" id="WP_120700078.1">
    <property type="nucleotide sequence ID" value="NZ_RBDX01000017.1"/>
</dbReference>
<evidence type="ECO:0000313" key="2">
    <source>
        <dbReference type="EMBL" id="RKN15116.1"/>
    </source>
</evidence>
<organism evidence="1 4">
    <name type="scientific">Streptomyces radicis</name>
    <dbReference type="NCBI Taxonomy" id="1750517"/>
    <lineage>
        <taxon>Bacteria</taxon>
        <taxon>Bacillati</taxon>
        <taxon>Actinomycetota</taxon>
        <taxon>Actinomycetes</taxon>
        <taxon>Kitasatosporales</taxon>
        <taxon>Streptomycetaceae</taxon>
        <taxon>Streptomyces</taxon>
    </lineage>
</organism>
<protein>
    <recommendedName>
        <fullName evidence="5">Sigma-70 family RNA polymerase sigma factor</fullName>
    </recommendedName>
</protein>
<dbReference type="AlphaFoldDB" id="A0A3A9W1F3"/>
<dbReference type="EMBL" id="RBDX01000017">
    <property type="protein sequence ID" value="RKN07055.1"/>
    <property type="molecule type" value="Genomic_DNA"/>
</dbReference>
<dbReference type="EMBL" id="RBDY01000035">
    <property type="protein sequence ID" value="RKN15116.1"/>
    <property type="molecule type" value="Genomic_DNA"/>
</dbReference>
<evidence type="ECO:0008006" key="5">
    <source>
        <dbReference type="Google" id="ProtNLM"/>
    </source>
</evidence>
<name>A0A3A9W1F3_9ACTN</name>
<evidence type="ECO:0000313" key="3">
    <source>
        <dbReference type="Proteomes" id="UP000268652"/>
    </source>
</evidence>
<accession>A0A3A9W1F3</accession>
<evidence type="ECO:0000313" key="4">
    <source>
        <dbReference type="Proteomes" id="UP000275024"/>
    </source>
</evidence>
<reference evidence="3 4" key="1">
    <citation type="submission" date="2018-09" db="EMBL/GenBank/DDBJ databases">
        <title>Streptomyces sp. nov. DS1-2, an endophytic actinomycete isolated from roots of Dendrobium scabrilingue.</title>
        <authorList>
            <person name="Kuncharoen N."/>
            <person name="Kudo T."/>
            <person name="Ohkuma M."/>
            <person name="Yuki M."/>
            <person name="Tanasupawat S."/>
        </authorList>
    </citation>
    <scope>NUCLEOTIDE SEQUENCE [LARGE SCALE GENOMIC DNA]</scope>
    <source>
        <strain evidence="1 4">AZ1-7</strain>
        <strain evidence="2 3">DS1-2</strain>
    </source>
</reference>
<gene>
    <name evidence="2" type="ORF">D7318_28280</name>
    <name evidence="1" type="ORF">D7319_20410</name>
</gene>
<dbReference type="Proteomes" id="UP000275024">
    <property type="component" value="Unassembled WGS sequence"/>
</dbReference>
<comment type="caution">
    <text evidence="1">The sequence shown here is derived from an EMBL/GenBank/DDBJ whole genome shotgun (WGS) entry which is preliminary data.</text>
</comment>
<dbReference type="Proteomes" id="UP000268652">
    <property type="component" value="Unassembled WGS sequence"/>
</dbReference>